<dbReference type="Proteomes" id="UP000887565">
    <property type="component" value="Unplaced"/>
</dbReference>
<name>A0A915IKV7_ROMCU</name>
<accession>A0A915IKV7</accession>
<dbReference type="AlphaFoldDB" id="A0A915IKV7"/>
<evidence type="ECO:0000313" key="2">
    <source>
        <dbReference type="WBParaSite" id="nRc.2.0.1.t14048-RA"/>
    </source>
</evidence>
<sequence>MKNDVFAHIFRSFEDSKVFFGTLNKRKNLKIFPALGATKFVSPGYGPVHIAFLDKFEFISCTINLEDKLKTPKPGLMIDGLSTRVSLALCNKSTEGSMKFELLQKIWKFVRQMLVKKVLRLFCISRRRLRFVMRQVDQNLDYI</sequence>
<dbReference type="WBParaSite" id="nRc.2.0.1.t14048-RA">
    <property type="protein sequence ID" value="nRc.2.0.1.t14048-RA"/>
    <property type="gene ID" value="nRc.2.0.1.g14048"/>
</dbReference>
<proteinExistence type="predicted"/>
<evidence type="ECO:0000313" key="1">
    <source>
        <dbReference type="Proteomes" id="UP000887565"/>
    </source>
</evidence>
<organism evidence="1 2">
    <name type="scientific">Romanomermis culicivorax</name>
    <name type="common">Nematode worm</name>
    <dbReference type="NCBI Taxonomy" id="13658"/>
    <lineage>
        <taxon>Eukaryota</taxon>
        <taxon>Metazoa</taxon>
        <taxon>Ecdysozoa</taxon>
        <taxon>Nematoda</taxon>
        <taxon>Enoplea</taxon>
        <taxon>Dorylaimia</taxon>
        <taxon>Mermithida</taxon>
        <taxon>Mermithoidea</taxon>
        <taxon>Mermithidae</taxon>
        <taxon>Romanomermis</taxon>
    </lineage>
</organism>
<keyword evidence="1" id="KW-1185">Reference proteome</keyword>
<protein>
    <submittedName>
        <fullName evidence="2">Uncharacterized protein</fullName>
    </submittedName>
</protein>
<reference evidence="2" key="1">
    <citation type="submission" date="2022-11" db="UniProtKB">
        <authorList>
            <consortium name="WormBaseParasite"/>
        </authorList>
    </citation>
    <scope>IDENTIFICATION</scope>
</reference>